<protein>
    <recommendedName>
        <fullName evidence="3">Inositol polyphosphate-related phosphatase domain-containing protein</fullName>
    </recommendedName>
</protein>
<dbReference type="InterPro" id="IPR000300">
    <property type="entry name" value="IPPc"/>
</dbReference>
<evidence type="ECO:0000256" key="2">
    <source>
        <dbReference type="ARBA" id="ARBA00022801"/>
    </source>
</evidence>
<dbReference type="AlphaFoldDB" id="A0A835UEJ0"/>
<dbReference type="InterPro" id="IPR045849">
    <property type="entry name" value="IP5P_plant"/>
</dbReference>
<dbReference type="EMBL" id="JADCNM010000012">
    <property type="protein sequence ID" value="KAG0460074.1"/>
    <property type="molecule type" value="Genomic_DNA"/>
</dbReference>
<dbReference type="GO" id="GO:0004439">
    <property type="term" value="F:phosphatidylinositol-4,5-bisphosphate 5-phosphatase activity"/>
    <property type="evidence" value="ECO:0007669"/>
    <property type="project" value="TreeGrafter"/>
</dbReference>
<evidence type="ECO:0000259" key="3">
    <source>
        <dbReference type="Pfam" id="PF22669"/>
    </source>
</evidence>
<evidence type="ECO:0000256" key="1">
    <source>
        <dbReference type="ARBA" id="ARBA00010768"/>
    </source>
</evidence>
<accession>A0A835UEJ0</accession>
<dbReference type="GO" id="GO:0004445">
    <property type="term" value="F:inositol-polyphosphate 5-phosphatase activity"/>
    <property type="evidence" value="ECO:0007669"/>
    <property type="project" value="InterPro"/>
</dbReference>
<comment type="similarity">
    <text evidence="1">Belongs to the inositol polyphosphate 5-phosphatase family.</text>
</comment>
<dbReference type="Gene3D" id="3.60.10.10">
    <property type="entry name" value="Endonuclease/exonuclease/phosphatase"/>
    <property type="match status" value="1"/>
</dbReference>
<evidence type="ECO:0000313" key="5">
    <source>
        <dbReference type="Proteomes" id="UP000639772"/>
    </source>
</evidence>
<dbReference type="SUPFAM" id="SSF56219">
    <property type="entry name" value="DNase I-like"/>
    <property type="match status" value="1"/>
</dbReference>
<name>A0A835UEJ0_VANPL</name>
<dbReference type="Pfam" id="PF22669">
    <property type="entry name" value="Exo_endo_phos2"/>
    <property type="match status" value="1"/>
</dbReference>
<dbReference type="InterPro" id="IPR036691">
    <property type="entry name" value="Endo/exonu/phosph_ase_sf"/>
</dbReference>
<dbReference type="GO" id="GO:0046856">
    <property type="term" value="P:phosphatidylinositol dephosphorylation"/>
    <property type="evidence" value="ECO:0007669"/>
    <property type="project" value="InterPro"/>
</dbReference>
<reference evidence="4 5" key="1">
    <citation type="journal article" date="2020" name="Nat. Food">
        <title>A phased Vanilla planifolia genome enables genetic improvement of flavour and production.</title>
        <authorList>
            <person name="Hasing T."/>
            <person name="Tang H."/>
            <person name="Brym M."/>
            <person name="Khazi F."/>
            <person name="Huang T."/>
            <person name="Chambers A.H."/>
        </authorList>
    </citation>
    <scope>NUCLEOTIDE SEQUENCE [LARGE SCALE GENOMIC DNA]</scope>
    <source>
        <tissue evidence="4">Leaf</tissue>
    </source>
</reference>
<dbReference type="PANTHER" id="PTHR45666:SF2">
    <property type="entry name" value="OS10G0422500 PROTEIN"/>
    <property type="match status" value="1"/>
</dbReference>
<comment type="caution">
    <text evidence="4">The sequence shown here is derived from an EMBL/GenBank/DDBJ whole genome shotgun (WGS) entry which is preliminary data.</text>
</comment>
<sequence>MRDGNSKKSKLSWSKSLLRKWFNLKEKAQDFHADDVVGRGCSGEWRSSVTEMGSSTVKKSRTERQSKMNIERFGRGKIDCDASEVTETQEYRIFVATWNVGGKSPPSYLNLEDWLHASPPADIYVLGFQEIVPLNAGNVLGAEDIGPAMKWVALIRKSLNNLPGTTSSNNLQTPSPVPHPVVEINDDFEGSSSMHQRNSSFFHRRSFQSLSRSLRMEGDMLAPQPRLDRRYSVCERVMSGGRPSDFNPNFRWGGSSDEENIGGDSPSTAYFSPSSYELWSFIIHGG</sequence>
<evidence type="ECO:0000313" key="4">
    <source>
        <dbReference type="EMBL" id="KAG0460074.1"/>
    </source>
</evidence>
<dbReference type="GO" id="GO:0034485">
    <property type="term" value="F:phosphatidylinositol-3,4,5-trisphosphate 5-phosphatase activity"/>
    <property type="evidence" value="ECO:0007669"/>
    <property type="project" value="TreeGrafter"/>
</dbReference>
<feature type="domain" description="Inositol polyphosphate-related phosphatase" evidence="3">
    <location>
        <begin position="97"/>
        <end position="163"/>
    </location>
</feature>
<dbReference type="PANTHER" id="PTHR45666">
    <property type="entry name" value="TYPE IV INOSITOL POLYPHOSPHATE 5-PHOSPHATASE 9"/>
    <property type="match status" value="1"/>
</dbReference>
<dbReference type="Proteomes" id="UP000639772">
    <property type="component" value="Chromosome 12"/>
</dbReference>
<gene>
    <name evidence="4" type="ORF">HPP92_023202</name>
</gene>
<proteinExistence type="inferred from homology"/>
<keyword evidence="2" id="KW-0378">Hydrolase</keyword>
<dbReference type="OrthoDB" id="62798at2759"/>
<organism evidence="4 5">
    <name type="scientific">Vanilla planifolia</name>
    <name type="common">Vanilla</name>
    <dbReference type="NCBI Taxonomy" id="51239"/>
    <lineage>
        <taxon>Eukaryota</taxon>
        <taxon>Viridiplantae</taxon>
        <taxon>Streptophyta</taxon>
        <taxon>Embryophyta</taxon>
        <taxon>Tracheophyta</taxon>
        <taxon>Spermatophyta</taxon>
        <taxon>Magnoliopsida</taxon>
        <taxon>Liliopsida</taxon>
        <taxon>Asparagales</taxon>
        <taxon>Orchidaceae</taxon>
        <taxon>Vanilloideae</taxon>
        <taxon>Vanilleae</taxon>
        <taxon>Vanilla</taxon>
    </lineage>
</organism>
<dbReference type="FunFam" id="3.60.10.10:FF:000023">
    <property type="entry name" value="Type IV inositol polyphosphate 5-phosphatase 7"/>
    <property type="match status" value="1"/>
</dbReference>